<name>A0ACB8TIZ5_9AGAM</name>
<evidence type="ECO:0000313" key="1">
    <source>
        <dbReference type="EMBL" id="KAI0068370.1"/>
    </source>
</evidence>
<keyword evidence="2" id="KW-1185">Reference proteome</keyword>
<protein>
    <submittedName>
        <fullName evidence="1">Sec39-domain-containing protein</fullName>
    </submittedName>
</protein>
<organism evidence="1 2">
    <name type="scientific">Artomyces pyxidatus</name>
    <dbReference type="NCBI Taxonomy" id="48021"/>
    <lineage>
        <taxon>Eukaryota</taxon>
        <taxon>Fungi</taxon>
        <taxon>Dikarya</taxon>
        <taxon>Basidiomycota</taxon>
        <taxon>Agaricomycotina</taxon>
        <taxon>Agaricomycetes</taxon>
        <taxon>Russulales</taxon>
        <taxon>Auriscalpiaceae</taxon>
        <taxon>Artomyces</taxon>
    </lineage>
</organism>
<dbReference type="Proteomes" id="UP000814140">
    <property type="component" value="Unassembled WGS sequence"/>
</dbReference>
<accession>A0ACB8TIZ5</accession>
<comment type="caution">
    <text evidence="1">The sequence shown here is derived from an EMBL/GenBank/DDBJ whole genome shotgun (WGS) entry which is preliminary data.</text>
</comment>
<dbReference type="EMBL" id="MU277188">
    <property type="protein sequence ID" value="KAI0068370.1"/>
    <property type="molecule type" value="Genomic_DNA"/>
</dbReference>
<reference evidence="1" key="2">
    <citation type="journal article" date="2022" name="New Phytol.">
        <title>Evolutionary transition to the ectomycorrhizal habit in the genomes of a hyperdiverse lineage of mushroom-forming fungi.</title>
        <authorList>
            <person name="Looney B."/>
            <person name="Miyauchi S."/>
            <person name="Morin E."/>
            <person name="Drula E."/>
            <person name="Courty P.E."/>
            <person name="Kohler A."/>
            <person name="Kuo A."/>
            <person name="LaButti K."/>
            <person name="Pangilinan J."/>
            <person name="Lipzen A."/>
            <person name="Riley R."/>
            <person name="Andreopoulos W."/>
            <person name="He G."/>
            <person name="Johnson J."/>
            <person name="Nolan M."/>
            <person name="Tritt A."/>
            <person name="Barry K.W."/>
            <person name="Grigoriev I.V."/>
            <person name="Nagy L.G."/>
            <person name="Hibbett D."/>
            <person name="Henrissat B."/>
            <person name="Matheny P.B."/>
            <person name="Labbe J."/>
            <person name="Martin F.M."/>
        </authorList>
    </citation>
    <scope>NUCLEOTIDE SEQUENCE</scope>
    <source>
        <strain evidence="1">HHB10654</strain>
    </source>
</reference>
<evidence type="ECO:0000313" key="2">
    <source>
        <dbReference type="Proteomes" id="UP000814140"/>
    </source>
</evidence>
<proteinExistence type="predicted"/>
<reference evidence="1" key="1">
    <citation type="submission" date="2021-03" db="EMBL/GenBank/DDBJ databases">
        <authorList>
            <consortium name="DOE Joint Genome Institute"/>
            <person name="Ahrendt S."/>
            <person name="Looney B.P."/>
            <person name="Miyauchi S."/>
            <person name="Morin E."/>
            <person name="Drula E."/>
            <person name="Courty P.E."/>
            <person name="Chicoki N."/>
            <person name="Fauchery L."/>
            <person name="Kohler A."/>
            <person name="Kuo A."/>
            <person name="Labutti K."/>
            <person name="Pangilinan J."/>
            <person name="Lipzen A."/>
            <person name="Riley R."/>
            <person name="Andreopoulos W."/>
            <person name="He G."/>
            <person name="Johnson J."/>
            <person name="Barry K.W."/>
            <person name="Grigoriev I.V."/>
            <person name="Nagy L."/>
            <person name="Hibbett D."/>
            <person name="Henrissat B."/>
            <person name="Matheny P.B."/>
            <person name="Labbe J."/>
            <person name="Martin F."/>
        </authorList>
    </citation>
    <scope>NUCLEOTIDE SEQUENCE</scope>
    <source>
        <strain evidence="1">HHB10654</strain>
    </source>
</reference>
<sequence length="1009" mass="111990">MASSSEDLCEQWALIPDDALTPSSVQTILATVNDDLWVAAASVDRLLDDVDIQRALLELGLERSQPALDRARNIYPPQDAEDPPAAGSFVKGSLEPDETLVSYFRDEPADAQLCYIRSVLLGRLDRLNTFVEICRESVRKEETQEGEDDEWDDDPWEEGADEPVEKTTLGTPPVPLSTFLSDDLMQNAYCLATRQSFSALRVLYRRHGSQLWPFRFTILDTIPEHAHPSEFRDILPEFDPSDDMERHVVSEGWRPESDWSELASVRESLKRSEAVQFDFQIVPPPPGGVEASLSPTDLAAWYKQRAEHVMASTGMTDIALAVIQHGASQGLPGLDELGEELSLLSRLVYDAQGSERDHEDDDWTLDRWRAMDPPAIVRAYVAHTSPETIVQDVRKLVMPYLFVLEARAERTGNPDPSLATRLLRDYILSAPLDIVVSIFEASKPTLPAVQRLILDDEDMARIALACLYGSDSLHEWSTMGRIFECLPAWDTQATEDQADEADTTVSSLGAFVAPTTARPRVTPSDLIVFFQPLPATSLSRALDILDIHLESGEILSRWNVPAPLRWFLQSAHDEAQQRARATRMARRTGRSADELDGQGDWEWLLEDMLKLVGANDAGLKSAFGLLSQADVIRIFFGGLLSTGRFDIAKSMLRSKKHPLSLDDDTIEDICLSASREFYDNASSGNYRFGDMKLAYDCLTVPARSDKIIREQEFIEATSRIASFNVMSRPGIPISPIEIRLTKDRLSLVSRVLSSNSDAYKYTEVILDLVHKLGFRDDAAAQVKALAMIADTALQAEDFDRAYETSETMVKTVLELRSDAANIDDPQVTEASEVCWVACFQLGRQPEFSDVSRKLTLLGRALEFCPADKLVDILAAWRRLEADAIDERKGRPPKRRATSALRPRNADPALPPSLAARFQNLHMPDLHMPTSPLAKATDGAALASTFSRVAANFPFSVGGRSRSVASDDSGPGRSRSNERARPGRDGDVSEKASRAFQKGIGWLIGADEEA</sequence>
<gene>
    <name evidence="1" type="ORF">BV25DRAFT_1911355</name>
</gene>